<dbReference type="PATRIC" id="fig|216946.3.peg.1016"/>
<evidence type="ECO:0000313" key="2">
    <source>
        <dbReference type="Proteomes" id="UP000067243"/>
    </source>
</evidence>
<dbReference type="AlphaFoldDB" id="A0A0K1P8J6"/>
<dbReference type="KEGG" id="stur:STURON_00981"/>
<evidence type="ECO:0000313" key="1">
    <source>
        <dbReference type="EMBL" id="AKU80227.1"/>
    </source>
</evidence>
<proteinExistence type="predicted"/>
<dbReference type="Proteomes" id="UP000067243">
    <property type="component" value="Chromosome"/>
</dbReference>
<gene>
    <name evidence="1" type="ORF">STURON_00981</name>
</gene>
<protein>
    <submittedName>
        <fullName evidence="1">Uncharacterized protein</fullName>
    </submittedName>
</protein>
<sequence length="515" mass="61927">MFYGSGLSLNFNVIDWRGFINKLLKDLECFISNEEISDESISLLNDLKSLKTRLNNKQIDIIYALDWLYYFLKINKDGLDNIKYYKIVKKSYLKYFKFQNNTQKLNNLNILNLVQKLSEKVITTNYDDILLINKSEQEKNFITSFWSNDTNFLESEQFYISLHGSIVEEYFKENNKSNIWEAEGNTFSIIDSLTSFVNCYMVEESKVNIFLKKLIKRLFKKEENLIFFGYSFNDYLLGKKLIEEVDMYTYKNKPFEKKFTIFQDDIDHYLKNTYLNKSLGSDRSVSLLERDYIGYVFFSDIIELKNAIFDSESINLFNDKLTLKKSINGKLLSFEKKIESYDIVDKNKFLSNFLDNLKEFDDLKKLFYNNIIEDIFCIIDKNMYKEKIKQLYQYINKNIIDNFYKKIYKDTCIYEICDYDYLELFFKYSIKKDEIDKKNYALFLYSIIEVYKMELNEKNEVIEEFFNHIDYIDCLKELNNYAIKFIKFKKFIVDNYSGVSIKIKEWGQKKDDQNI</sequence>
<accession>A0A0K1P8J6</accession>
<dbReference type="EMBL" id="CP012328">
    <property type="protein sequence ID" value="AKU80227.1"/>
    <property type="molecule type" value="Genomic_DNA"/>
</dbReference>
<reference evidence="1 2" key="1">
    <citation type="journal article" date="2015" name="Genome Announc.">
        <title>Complete Genome Sequence of Spiroplasma turonicum Strain Tab4cT, a Parasite of a Horse Fly, Haematopota sp. (Diptera: Tabanidae).</title>
        <authorList>
            <person name="Davis R.E."/>
            <person name="Shao J."/>
            <person name="Zhao Y."/>
            <person name="Gasparich G.E."/>
            <person name="Gaynor B.J."/>
            <person name="Donofrio N."/>
        </authorList>
    </citation>
    <scope>NUCLEOTIDE SEQUENCE [LARGE SCALE GENOMIC DNA]</scope>
    <source>
        <strain evidence="1 2">Tab4c</strain>
    </source>
</reference>
<name>A0A0K1P8J6_9MOLU</name>
<organism evidence="1 2">
    <name type="scientific">Spiroplasma turonicum</name>
    <dbReference type="NCBI Taxonomy" id="216946"/>
    <lineage>
        <taxon>Bacteria</taxon>
        <taxon>Bacillati</taxon>
        <taxon>Mycoplasmatota</taxon>
        <taxon>Mollicutes</taxon>
        <taxon>Entomoplasmatales</taxon>
        <taxon>Spiroplasmataceae</taxon>
        <taxon>Spiroplasma</taxon>
    </lineage>
</organism>
<keyword evidence="2" id="KW-1185">Reference proteome</keyword>
<dbReference type="Pfam" id="PF13289">
    <property type="entry name" value="SIR2_2"/>
    <property type="match status" value="1"/>
</dbReference>